<dbReference type="AlphaFoldDB" id="A0A1H1S0E9"/>
<reference evidence="1 2" key="1">
    <citation type="submission" date="2016-10" db="EMBL/GenBank/DDBJ databases">
        <authorList>
            <person name="de Groot N.N."/>
        </authorList>
    </citation>
    <scope>NUCLEOTIDE SEQUENCE [LARGE SCALE GENOMIC DNA]</scope>
    <source>
        <strain evidence="1 2">DSM 45434</strain>
    </source>
</reference>
<sequence length="40" mass="4070">MARLNTGKRERFLYPACADAGPVPTAPVLVNSLVGKGAGA</sequence>
<proteinExistence type="predicted"/>
<organism evidence="1 2">
    <name type="scientific">Corynebacterium timonense</name>
    <dbReference type="NCBI Taxonomy" id="441500"/>
    <lineage>
        <taxon>Bacteria</taxon>
        <taxon>Bacillati</taxon>
        <taxon>Actinomycetota</taxon>
        <taxon>Actinomycetes</taxon>
        <taxon>Mycobacteriales</taxon>
        <taxon>Corynebacteriaceae</taxon>
        <taxon>Corynebacterium</taxon>
    </lineage>
</organism>
<dbReference type="STRING" id="1203190.GCA_000312345_01569"/>
<evidence type="ECO:0000313" key="2">
    <source>
        <dbReference type="Proteomes" id="UP000182237"/>
    </source>
</evidence>
<protein>
    <submittedName>
        <fullName evidence="1">Uncharacterized protein</fullName>
    </submittedName>
</protein>
<name>A0A1H1S0E9_9CORY</name>
<dbReference type="Proteomes" id="UP000182237">
    <property type="component" value="Chromosome I"/>
</dbReference>
<dbReference type="EMBL" id="LT629765">
    <property type="protein sequence ID" value="SDS41308.1"/>
    <property type="molecule type" value="Genomic_DNA"/>
</dbReference>
<gene>
    <name evidence="1" type="ORF">SAMN04488539_1626</name>
</gene>
<accession>A0A1H1S0E9</accession>
<keyword evidence="2" id="KW-1185">Reference proteome</keyword>
<evidence type="ECO:0000313" key="1">
    <source>
        <dbReference type="EMBL" id="SDS41308.1"/>
    </source>
</evidence>